<proteinExistence type="predicted"/>
<dbReference type="AlphaFoldDB" id="X1URY6"/>
<comment type="caution">
    <text evidence="2">The sequence shown here is derived from an EMBL/GenBank/DDBJ whole genome shotgun (WGS) entry which is preliminary data.</text>
</comment>
<feature type="non-terminal residue" evidence="2">
    <location>
        <position position="1"/>
    </location>
</feature>
<reference evidence="2" key="1">
    <citation type="journal article" date="2014" name="Front. Microbiol.">
        <title>High frequency of phylogenetically diverse reductive dehalogenase-homologous genes in deep subseafloor sedimentary metagenomes.</title>
        <authorList>
            <person name="Kawai M."/>
            <person name="Futagami T."/>
            <person name="Toyoda A."/>
            <person name="Takaki Y."/>
            <person name="Nishi S."/>
            <person name="Hori S."/>
            <person name="Arai W."/>
            <person name="Tsubouchi T."/>
            <person name="Morono Y."/>
            <person name="Uchiyama I."/>
            <person name="Ito T."/>
            <person name="Fujiyama A."/>
            <person name="Inagaki F."/>
            <person name="Takami H."/>
        </authorList>
    </citation>
    <scope>NUCLEOTIDE SEQUENCE</scope>
    <source>
        <strain evidence="2">Expedition CK06-06</strain>
    </source>
</reference>
<evidence type="ECO:0000313" key="2">
    <source>
        <dbReference type="EMBL" id="GAJ20268.1"/>
    </source>
</evidence>
<sequence>YDKLKMWVDKEKVLPIKVECLTEASMLIKTIYFKQTKDFGDKIVRPSVIETDSPLHKGYKAVMIFAQIKKRTFKDEVFTLTFMPNLESLRQ</sequence>
<gene>
    <name evidence="2" type="ORF">S12H4_55254</name>
</gene>
<accession>X1URY6</accession>
<name>X1URY6_9ZZZZ</name>
<evidence type="ECO:0000259" key="1">
    <source>
        <dbReference type="Pfam" id="PF17131"/>
    </source>
</evidence>
<dbReference type="Gene3D" id="2.50.20.10">
    <property type="entry name" value="Lipoprotein localisation LolA/LolB/LppX"/>
    <property type="match status" value="1"/>
</dbReference>
<organism evidence="2">
    <name type="scientific">marine sediment metagenome</name>
    <dbReference type="NCBI Taxonomy" id="412755"/>
    <lineage>
        <taxon>unclassified sequences</taxon>
        <taxon>metagenomes</taxon>
        <taxon>ecological metagenomes</taxon>
    </lineage>
</organism>
<dbReference type="Pfam" id="PF17131">
    <property type="entry name" value="LolA_like"/>
    <property type="match status" value="1"/>
</dbReference>
<dbReference type="InterPro" id="IPR033399">
    <property type="entry name" value="TP_0789-like"/>
</dbReference>
<dbReference type="EMBL" id="BARW01035421">
    <property type="protein sequence ID" value="GAJ20268.1"/>
    <property type="molecule type" value="Genomic_DNA"/>
</dbReference>
<protein>
    <recommendedName>
        <fullName evidence="1">Uncharacterized protein TP-0789 domain-containing protein</fullName>
    </recommendedName>
</protein>
<feature type="domain" description="Uncharacterized protein TP-0789" evidence="1">
    <location>
        <begin position="1"/>
        <end position="83"/>
    </location>
</feature>